<sequence length="62" mass="6997">MRALVPLIVLAAGLGLSACSSSHRWCEHDATDTKVADRYCKNHVRGYEWEHGSSHKSHKKKH</sequence>
<keyword evidence="2" id="KW-1185">Reference proteome</keyword>
<evidence type="ECO:0008006" key="3">
    <source>
        <dbReference type="Google" id="ProtNLM"/>
    </source>
</evidence>
<organism evidence="1 2">
    <name type="scientific">Actinomadura rayongensis</name>
    <dbReference type="NCBI Taxonomy" id="1429076"/>
    <lineage>
        <taxon>Bacteria</taxon>
        <taxon>Bacillati</taxon>
        <taxon>Actinomycetota</taxon>
        <taxon>Actinomycetes</taxon>
        <taxon>Streptosporangiales</taxon>
        <taxon>Thermomonosporaceae</taxon>
        <taxon>Actinomadura</taxon>
    </lineage>
</organism>
<dbReference type="PROSITE" id="PS51257">
    <property type="entry name" value="PROKAR_LIPOPROTEIN"/>
    <property type="match status" value="1"/>
</dbReference>
<comment type="caution">
    <text evidence="1">The sequence shown here is derived from an EMBL/GenBank/DDBJ whole genome shotgun (WGS) entry which is preliminary data.</text>
</comment>
<evidence type="ECO:0000313" key="2">
    <source>
        <dbReference type="Proteomes" id="UP000431901"/>
    </source>
</evidence>
<dbReference type="AlphaFoldDB" id="A0A6I4WBP0"/>
<dbReference type="Proteomes" id="UP000431901">
    <property type="component" value="Unassembled WGS sequence"/>
</dbReference>
<name>A0A6I4WBP0_9ACTN</name>
<dbReference type="OrthoDB" id="4570297at2"/>
<proteinExistence type="predicted"/>
<gene>
    <name evidence="1" type="ORF">GQ466_16730</name>
</gene>
<reference evidence="1 2" key="1">
    <citation type="submission" date="2019-12" db="EMBL/GenBank/DDBJ databases">
        <title>Nocardia macrotermitis sp. nov. and Nocardia aurantia sp. nov., isolated from the gut of the fungus growing-termite Macrotermes natalensis.</title>
        <authorList>
            <person name="Christine B."/>
            <person name="Rene B."/>
        </authorList>
    </citation>
    <scope>NUCLEOTIDE SEQUENCE [LARGE SCALE GENOMIC DNA]</scope>
    <source>
        <strain evidence="1 2">DSM 102126</strain>
    </source>
</reference>
<dbReference type="EMBL" id="WUTW01000002">
    <property type="protein sequence ID" value="MXQ65675.1"/>
    <property type="molecule type" value="Genomic_DNA"/>
</dbReference>
<accession>A0A6I4WBP0</accession>
<protein>
    <recommendedName>
        <fullName evidence="3">Lipoprotein</fullName>
    </recommendedName>
</protein>
<evidence type="ECO:0000313" key="1">
    <source>
        <dbReference type="EMBL" id="MXQ65675.1"/>
    </source>
</evidence>